<name>A0A0F8XAL0_9EURO</name>
<comment type="caution">
    <text evidence="11">The sequence shown here is derived from an EMBL/GenBank/DDBJ whole genome shotgun (WGS) entry which is preliminary data.</text>
</comment>
<evidence type="ECO:0000256" key="4">
    <source>
        <dbReference type="ARBA" id="ARBA00022833"/>
    </source>
</evidence>
<evidence type="ECO:0000313" key="11">
    <source>
        <dbReference type="EMBL" id="KKK26605.1"/>
    </source>
</evidence>
<gene>
    <name evidence="11" type="ORF">ARAM_005856</name>
</gene>
<feature type="repeat" description="ANK" evidence="6">
    <location>
        <begin position="1124"/>
        <end position="1156"/>
    </location>
</feature>
<keyword evidence="4" id="KW-0862">Zinc</keyword>
<dbReference type="SUPFAM" id="SSF48403">
    <property type="entry name" value="Ankyrin repeat"/>
    <property type="match status" value="2"/>
</dbReference>
<evidence type="ECO:0000256" key="2">
    <source>
        <dbReference type="ARBA" id="ARBA00022737"/>
    </source>
</evidence>
<dbReference type="Pfam" id="PF12796">
    <property type="entry name" value="Ank_2"/>
    <property type="match status" value="4"/>
</dbReference>
<dbReference type="Pfam" id="PF24883">
    <property type="entry name" value="NPHP3_N"/>
    <property type="match status" value="1"/>
</dbReference>
<protein>
    <submittedName>
        <fullName evidence="11">Uncharacterized protein</fullName>
    </submittedName>
</protein>
<dbReference type="SUPFAM" id="SSF57850">
    <property type="entry name" value="RING/U-box"/>
    <property type="match status" value="1"/>
</dbReference>
<proteinExistence type="predicted"/>
<feature type="repeat" description="ANK" evidence="6">
    <location>
        <begin position="745"/>
        <end position="777"/>
    </location>
</feature>
<reference evidence="11 12" key="1">
    <citation type="submission" date="2015-02" db="EMBL/GenBank/DDBJ databases">
        <title>Draft Genome Sequences of Two Closely-Related Aflatoxigenic Aspergillus Species Obtained from the Cote d'Ivoire.</title>
        <authorList>
            <person name="Moore G.G."/>
            <person name="Beltz S.B."/>
            <person name="Mack B.M."/>
        </authorList>
    </citation>
    <scope>NUCLEOTIDE SEQUENCE [LARGE SCALE GENOMIC DNA]</scope>
    <source>
        <strain evidence="11 12">SRRC1468</strain>
    </source>
</reference>
<dbReference type="EMBL" id="JZBS01000329">
    <property type="protein sequence ID" value="KKK26605.1"/>
    <property type="molecule type" value="Genomic_DNA"/>
</dbReference>
<dbReference type="InterPro" id="IPR002110">
    <property type="entry name" value="Ankyrin_rpt"/>
</dbReference>
<dbReference type="Gene3D" id="3.40.50.300">
    <property type="entry name" value="P-loop containing nucleotide triphosphate hydrolases"/>
    <property type="match status" value="1"/>
</dbReference>
<keyword evidence="8" id="KW-0472">Membrane</keyword>
<organism evidence="11 12">
    <name type="scientific">Aspergillus rambellii</name>
    <dbReference type="NCBI Taxonomy" id="308745"/>
    <lineage>
        <taxon>Eukaryota</taxon>
        <taxon>Fungi</taxon>
        <taxon>Dikarya</taxon>
        <taxon>Ascomycota</taxon>
        <taxon>Pezizomycotina</taxon>
        <taxon>Eurotiomycetes</taxon>
        <taxon>Eurotiomycetidae</taxon>
        <taxon>Eurotiales</taxon>
        <taxon>Aspergillaceae</taxon>
        <taxon>Aspergillus</taxon>
        <taxon>Aspergillus subgen. Nidulantes</taxon>
    </lineage>
</organism>
<feature type="repeat" description="ANK" evidence="6">
    <location>
        <begin position="1157"/>
        <end position="1189"/>
    </location>
</feature>
<evidence type="ECO:0000256" key="8">
    <source>
        <dbReference type="SAM" id="Phobius"/>
    </source>
</evidence>
<evidence type="ECO:0000259" key="9">
    <source>
        <dbReference type="Pfam" id="PF22939"/>
    </source>
</evidence>
<dbReference type="GO" id="GO:0008270">
    <property type="term" value="F:zinc ion binding"/>
    <property type="evidence" value="ECO:0007669"/>
    <property type="project" value="UniProtKB-KW"/>
</dbReference>
<evidence type="ECO:0000259" key="10">
    <source>
        <dbReference type="Pfam" id="PF24883"/>
    </source>
</evidence>
<feature type="compositionally biased region" description="Pro residues" evidence="7">
    <location>
        <begin position="1053"/>
        <end position="1066"/>
    </location>
</feature>
<dbReference type="OrthoDB" id="195446at2759"/>
<feature type="repeat" description="ANK" evidence="6">
    <location>
        <begin position="986"/>
        <end position="1018"/>
    </location>
</feature>
<dbReference type="STRING" id="308745.A0A0F8XAL0"/>
<feature type="domain" description="GPI inositol-deacylase winged helix" evidence="9">
    <location>
        <begin position="534"/>
        <end position="609"/>
    </location>
</feature>
<feature type="compositionally biased region" description="Polar residues" evidence="7">
    <location>
        <begin position="1350"/>
        <end position="1359"/>
    </location>
</feature>
<dbReference type="InterPro" id="IPR036770">
    <property type="entry name" value="Ankyrin_rpt-contain_sf"/>
</dbReference>
<dbReference type="InterPro" id="IPR056884">
    <property type="entry name" value="NPHP3-like_N"/>
</dbReference>
<keyword evidence="2" id="KW-0677">Repeat</keyword>
<evidence type="ECO:0000313" key="12">
    <source>
        <dbReference type="Proteomes" id="UP000034291"/>
    </source>
</evidence>
<dbReference type="PROSITE" id="PS50088">
    <property type="entry name" value="ANK_REPEAT"/>
    <property type="match status" value="7"/>
</dbReference>
<accession>A0A0F8XAL0</accession>
<dbReference type="PROSITE" id="PS50297">
    <property type="entry name" value="ANK_REP_REGION"/>
    <property type="match status" value="6"/>
</dbReference>
<evidence type="ECO:0000256" key="3">
    <source>
        <dbReference type="ARBA" id="ARBA00022771"/>
    </source>
</evidence>
<evidence type="ECO:0000256" key="6">
    <source>
        <dbReference type="PROSITE-ProRule" id="PRU00023"/>
    </source>
</evidence>
<evidence type="ECO:0000256" key="1">
    <source>
        <dbReference type="ARBA" id="ARBA00022723"/>
    </source>
</evidence>
<keyword evidence="1" id="KW-0479">Metal-binding</keyword>
<dbReference type="InterPro" id="IPR043145">
    <property type="entry name" value="Znf_ZZ_sf"/>
</dbReference>
<feature type="domain" description="Nephrocystin 3-like N-terminal" evidence="10">
    <location>
        <begin position="196"/>
        <end position="363"/>
    </location>
</feature>
<dbReference type="SMART" id="SM00248">
    <property type="entry name" value="ANK"/>
    <property type="match status" value="14"/>
</dbReference>
<feature type="region of interest" description="Disordered" evidence="7">
    <location>
        <begin position="1048"/>
        <end position="1072"/>
    </location>
</feature>
<dbReference type="PANTHER" id="PTHR24173:SF83">
    <property type="entry name" value="SOCS BOX DOMAIN-CONTAINING PROTEIN"/>
    <property type="match status" value="1"/>
</dbReference>
<dbReference type="PANTHER" id="PTHR24173">
    <property type="entry name" value="ANKYRIN REPEAT CONTAINING"/>
    <property type="match status" value="1"/>
</dbReference>
<feature type="repeat" description="ANK" evidence="6">
    <location>
        <begin position="884"/>
        <end position="916"/>
    </location>
</feature>
<dbReference type="Gene3D" id="3.30.60.90">
    <property type="match status" value="1"/>
</dbReference>
<dbReference type="InterPro" id="IPR054471">
    <property type="entry name" value="GPIID_WHD"/>
</dbReference>
<feature type="region of interest" description="Disordered" evidence="7">
    <location>
        <begin position="1283"/>
        <end position="1368"/>
    </location>
</feature>
<keyword evidence="12" id="KW-1185">Reference proteome</keyword>
<dbReference type="PRINTS" id="PR01415">
    <property type="entry name" value="ANKYRIN"/>
</dbReference>
<dbReference type="SUPFAM" id="SSF52540">
    <property type="entry name" value="P-loop containing nucleoside triphosphate hydrolases"/>
    <property type="match status" value="1"/>
</dbReference>
<feature type="compositionally biased region" description="Acidic residues" evidence="7">
    <location>
        <begin position="1311"/>
        <end position="1326"/>
    </location>
</feature>
<dbReference type="Pfam" id="PF22939">
    <property type="entry name" value="WHD_GPIID"/>
    <property type="match status" value="1"/>
</dbReference>
<dbReference type="InterPro" id="IPR027417">
    <property type="entry name" value="P-loop_NTPase"/>
</dbReference>
<keyword evidence="8" id="KW-1133">Transmembrane helix</keyword>
<keyword evidence="8" id="KW-0812">Transmembrane</keyword>
<evidence type="ECO:0000256" key="7">
    <source>
        <dbReference type="SAM" id="MobiDB-lite"/>
    </source>
</evidence>
<feature type="repeat" description="ANK" evidence="6">
    <location>
        <begin position="778"/>
        <end position="802"/>
    </location>
</feature>
<sequence>MVAFYREVGEMDPLSITASVAGIATLAYQIIGYLGQVKSGGKERLRLCTGITHLWLSISALQEQLSADAIPDLKIPPQLLPLFEPDGIFKDIEQEIKDLDEKLKTRTSHGKIRQTIVWPFTQQDVIQTIERVHRLQETLHLALTQSSHALTQEIYRDGQAVKSMLDENRLKDIIDWISPLNFVGKQNMLFNEHHEGTCKWFLQSDDFQAWREGESTVLFCPGIPGAGKTFLSSIVVHELDRLRLCQEGGVKEAAIVMLYCKWDDPLSQSIEAMVASLMKQIIQRYGVVLDEVIQMFNKHSQEETRPSREQMLSILSMLLRRFPKIFVVVDGLDELREEKDRLALLRILTSIQTTKVNIMVTSRPLPNITRHFRRPRFNIVCDICDQKEILSQYHCSECDETKFGGFDVCQPCYDDGNRCGYKGHLFIFQYNAFIVDIAAVEEDLTTYVQWRVRSSEDLQQFVEIKAGLMDQIVETVVKANDGMFLLAKFNMDTLASKLNIKQVVAALHTLPKELDGTYTDAMSRIEDLPASTRETVMEFLRWVVFAERPLHEREIEHALAVCEGDEDIDDDNIIRARALADKCAGLVQLDESDCVRLVHYSAESFFSQNSHHWFPGGSPQLISACLTYLLFTPFRTGACSGSSEAAEFEDRLQRYPFLAYASVNWGKHLQVSGSEVHYALAKTLLTDAGCLATVTQALWYLESQNAASWSAKDGSGIHLATHFGLKRLVEALIIDGHDPDRRDINGITPLSLVSVRDGVDIATVLIKAGASINTIDNSGRSPLHKAIFYYRDDIAKLLLQQGDIDVNISHSRWSHLTPLAISAINSRLEILQLLLNNPRLDVNRECSSPMGATALMSAALYGETESVKMLLTHPDVEIDHQDQGGSTALVYAAQGGFYNIVEALLDQGADTEVAQHGTLGTALLRAIDTGATSTVQLLLQRGANVHHKDCFDRGMLHGAAVNGRFQIIQILLAFDQTLDVNMQDAHGKTTLHDAAYRGDIRTVETLLKHGANPTIKDSHGRTPTRVAREKNNIAIMDVLRAARLQQNAAPGITPNPTPPPPPPPPQRTDTGTILRSASRTDTSQSLGEPLPLWTLGSANAMEELKERLSDTKIPEDINSVDPELGQAALHYAAHHDNVKMIELLIFHGADINLRSRYGRTPLHLAAMGNNKDAARALLDAEARVDIEDTWNAQPLAISDWSMDSVGILLLERGAPIFSERMNMTAWLEAAAREGNKIAVQRLVKAGAETWRKNSSGKTPYMIAKSYGHEDIANFILQLSQSSVAPSSESTSESTSGEGSVSTGGNSNDTDITSEAESPEAGNLEEPDIPRDDEKANPQSADVLVEEDSSPETTRSSNPAGETPIALKSTDENKTTRLYSERGLNLILMTLVLVLSIMVVRNDRL</sequence>
<feature type="transmembrane region" description="Helical" evidence="8">
    <location>
        <begin position="1382"/>
        <end position="1399"/>
    </location>
</feature>
<keyword evidence="5 6" id="KW-0040">ANK repeat</keyword>
<feature type="compositionally biased region" description="Low complexity" evidence="7">
    <location>
        <begin position="1283"/>
        <end position="1306"/>
    </location>
</feature>
<dbReference type="Gene3D" id="1.25.40.20">
    <property type="entry name" value="Ankyrin repeat-containing domain"/>
    <property type="match status" value="6"/>
</dbReference>
<dbReference type="Proteomes" id="UP000034291">
    <property type="component" value="Unassembled WGS sequence"/>
</dbReference>
<keyword evidence="3" id="KW-0863">Zinc-finger</keyword>
<feature type="repeat" description="ANK" evidence="6">
    <location>
        <begin position="918"/>
        <end position="950"/>
    </location>
</feature>
<evidence type="ECO:0000256" key="5">
    <source>
        <dbReference type="ARBA" id="ARBA00023043"/>
    </source>
</evidence>